<feature type="domain" description="Peptidase M16 C-terminal" evidence="7">
    <location>
        <begin position="252"/>
        <end position="425"/>
    </location>
</feature>
<evidence type="ECO:0000256" key="1">
    <source>
        <dbReference type="ARBA" id="ARBA00002123"/>
    </source>
</evidence>
<dbReference type="PROSITE" id="PS00143">
    <property type="entry name" value="INSULINASE"/>
    <property type="match status" value="1"/>
</dbReference>
<comment type="similarity">
    <text evidence="2 5">Belongs to the peptidase M16 family.</text>
</comment>
<feature type="domain" description="Peptidase M16 N-terminal" evidence="6">
    <location>
        <begin position="604"/>
        <end position="705"/>
    </location>
</feature>
<dbReference type="OrthoDB" id="6417216at2759"/>
<evidence type="ECO:0000259" key="6">
    <source>
        <dbReference type="Pfam" id="PF00675"/>
    </source>
</evidence>
<dbReference type="EMBL" id="KB454528">
    <property type="protein sequence ID" value="EME27729.1"/>
    <property type="molecule type" value="Genomic_DNA"/>
</dbReference>
<dbReference type="InterPro" id="IPR007863">
    <property type="entry name" value="Peptidase_M16_C"/>
</dbReference>
<evidence type="ECO:0000259" key="7">
    <source>
        <dbReference type="Pfam" id="PF05193"/>
    </source>
</evidence>
<keyword evidence="8" id="KW-0378">Hydrolase</keyword>
<accession>M2XWB7</accession>
<feature type="domain" description="Peptidase M16 N-terminal" evidence="6">
    <location>
        <begin position="94"/>
        <end position="241"/>
    </location>
</feature>
<evidence type="ECO:0000256" key="3">
    <source>
        <dbReference type="ARBA" id="ARBA00030006"/>
    </source>
</evidence>
<dbReference type="RefSeq" id="XP_005704249.1">
    <property type="nucleotide sequence ID" value="XM_005704192.1"/>
</dbReference>
<organism evidence="8 9">
    <name type="scientific">Galdieria sulphuraria</name>
    <name type="common">Red alga</name>
    <dbReference type="NCBI Taxonomy" id="130081"/>
    <lineage>
        <taxon>Eukaryota</taxon>
        <taxon>Rhodophyta</taxon>
        <taxon>Bangiophyceae</taxon>
        <taxon>Galdieriales</taxon>
        <taxon>Galdieriaceae</taxon>
        <taxon>Galdieria</taxon>
    </lineage>
</organism>
<protein>
    <recommendedName>
        <fullName evidence="3">Alpha-MPP</fullName>
    </recommendedName>
    <alternativeName>
        <fullName evidence="4">Inactive zinc metalloprotease alpha</fullName>
    </alternativeName>
</protein>
<gene>
    <name evidence="8" type="ORF">Gasu_47170</name>
</gene>
<dbReference type="Pfam" id="PF00675">
    <property type="entry name" value="Peptidase_M16"/>
    <property type="match status" value="2"/>
</dbReference>
<dbReference type="Gene3D" id="3.30.830.10">
    <property type="entry name" value="Metalloenzyme, LuxS/M16 peptidase-like"/>
    <property type="match status" value="4"/>
</dbReference>
<dbReference type="InterPro" id="IPR001431">
    <property type="entry name" value="Pept_M16_Zn_BS"/>
</dbReference>
<dbReference type="PANTHER" id="PTHR11851:SF49">
    <property type="entry name" value="MITOCHONDRIAL-PROCESSING PEPTIDASE SUBUNIT ALPHA"/>
    <property type="match status" value="1"/>
</dbReference>
<evidence type="ECO:0000313" key="9">
    <source>
        <dbReference type="Proteomes" id="UP000030680"/>
    </source>
</evidence>
<dbReference type="InterPro" id="IPR050361">
    <property type="entry name" value="MPP/UQCRC_Complex"/>
</dbReference>
<dbReference type="KEGG" id="gsl:Gasu_47170"/>
<evidence type="ECO:0000256" key="4">
    <source>
        <dbReference type="ARBA" id="ARBA00032315"/>
    </source>
</evidence>
<dbReference type="Proteomes" id="UP000030680">
    <property type="component" value="Unassembled WGS sequence"/>
</dbReference>
<dbReference type="OMA" id="LAWVNKY"/>
<dbReference type="AlphaFoldDB" id="M2XWB7"/>
<dbReference type="GO" id="GO:0046872">
    <property type="term" value="F:metal ion binding"/>
    <property type="evidence" value="ECO:0007669"/>
    <property type="project" value="InterPro"/>
</dbReference>
<feature type="domain" description="Peptidase M16 C-terminal" evidence="7">
    <location>
        <begin position="725"/>
        <end position="910"/>
    </location>
</feature>
<dbReference type="InterPro" id="IPR011765">
    <property type="entry name" value="Pept_M16_N"/>
</dbReference>
<keyword evidence="9" id="KW-1185">Reference proteome</keyword>
<dbReference type="PANTHER" id="PTHR11851">
    <property type="entry name" value="METALLOPROTEASE"/>
    <property type="match status" value="1"/>
</dbReference>
<dbReference type="Pfam" id="PF05193">
    <property type="entry name" value="Peptidase_M16_C"/>
    <property type="match status" value="2"/>
</dbReference>
<dbReference type="GO" id="GO:0006508">
    <property type="term" value="P:proteolysis"/>
    <property type="evidence" value="ECO:0007669"/>
    <property type="project" value="UniProtKB-KW"/>
</dbReference>
<keyword evidence="8" id="KW-0645">Protease</keyword>
<dbReference type="GeneID" id="17086615"/>
<reference evidence="9" key="1">
    <citation type="journal article" date="2013" name="Science">
        <title>Gene transfer from bacteria and archaea facilitated evolution of an extremophilic eukaryote.</title>
        <authorList>
            <person name="Schonknecht G."/>
            <person name="Chen W.H."/>
            <person name="Ternes C.M."/>
            <person name="Barbier G.G."/>
            <person name="Shrestha R.P."/>
            <person name="Stanke M."/>
            <person name="Brautigam A."/>
            <person name="Baker B.J."/>
            <person name="Banfield J.F."/>
            <person name="Garavito R.M."/>
            <person name="Carr K."/>
            <person name="Wilkerson C."/>
            <person name="Rensing S.A."/>
            <person name="Gagneul D."/>
            <person name="Dickenson N.E."/>
            <person name="Oesterhelt C."/>
            <person name="Lercher M.J."/>
            <person name="Weber A.P."/>
        </authorList>
    </citation>
    <scope>NUCLEOTIDE SEQUENCE [LARGE SCALE GENOMIC DNA]</scope>
    <source>
        <strain evidence="9">074W</strain>
    </source>
</reference>
<name>M2XWB7_GALSU</name>
<comment type="function">
    <text evidence="1">Substrate recognition and binding subunit of the essential mitochondrial processing protease (MPP), which cleaves the mitochondrial sequence off newly imported precursors proteins.</text>
</comment>
<evidence type="ECO:0000313" key="8">
    <source>
        <dbReference type="EMBL" id="EME27729.1"/>
    </source>
</evidence>
<sequence>MACFCSLTNWKRTYSQRLLKTTTLFISHHKKYGGQPITSTTNWIGGHRPYCFTFPRQKYTSSSKIIQPCSSAFEKLWTCDGIEEYCLKSNGLQVLLKTDSTAPVATVMVTYRVGSRNESVGETGSTHLLEHLLFKGSKNYHRENGKAMNTLLENIGAIVNANTWLDRTSYYELLPKEYVEEALKMEADRMHGALLRQVDLNKEMVVVRNEYENDENDPIATLDKEIWATAFQAHPYHHPTIGWRWDMENSHAERLRKFYQRFYHPNNATLILVGDIQIEQVLQWIAKYFGDIAPSKLLIPQQVTEEPPQKGPRRLVVRRIANEAVIGMAWKSPRGMHRDSLCLSLLANILSHGKNSRLYQRLVDSGMVTVVNGWQSSFRDPGLFFIYACMGKQISIAQVEQQILEEIKAIKQSGVTLEELATAKTCMNASLYYGRDGTLGFVENLNEAMSMGDWKYMTQLHAYMEQISIDDIQRVTKKYFVSNQSTVGWLEPQQASSLHLEESNDSHSLEESHSFHRMNLHASLSHSGENSSSTHPWILLPQTVQHPKVQMASQVVVLEPCDGINLVVMKTSLRQVVRIKGSLIGGEEHGRQGSWNNLVLSDVMVEMLGLRTEHYEHKYEISRMLQNVGAGISFHSQSRRLCFEAVCLKENLSLVLSLLSEQLRFPIFLPQDFEMVRSRLADEIESCKDNTTQVAEEHFFAEMYPFGHPNYVYRSKDYLEALHRVTCDDVVDFHSKYGLGGLRLVAVGDIPMEVLSTQVCQYFGDWKRNQFLNYFENSKEGKLYYAKSIPPDGIRRFIELPEKESVDVLVGQPIGISESHPDYYAILMAMHILGGNGSSRLMQRIREQQGLTYGIYGGVGGTAYGADGYWNIHGTFSPALISKGLAAIQRELDHFVQNGIEEWELQAKKATIQGNFQVGLATSKSIASVIIQTLDQER</sequence>
<dbReference type="InterPro" id="IPR011249">
    <property type="entry name" value="Metalloenz_LuxS/M16"/>
</dbReference>
<dbReference type="Gramene" id="EME27729">
    <property type="protein sequence ID" value="EME27729"/>
    <property type="gene ID" value="Gasu_47170"/>
</dbReference>
<dbReference type="STRING" id="130081.M2XWB7"/>
<evidence type="ECO:0000256" key="5">
    <source>
        <dbReference type="RuleBase" id="RU004447"/>
    </source>
</evidence>
<dbReference type="GO" id="GO:0004222">
    <property type="term" value="F:metalloendopeptidase activity"/>
    <property type="evidence" value="ECO:0007669"/>
    <property type="project" value="InterPro"/>
</dbReference>
<dbReference type="SUPFAM" id="SSF63411">
    <property type="entry name" value="LuxS/MPP-like metallohydrolase"/>
    <property type="match status" value="4"/>
</dbReference>
<proteinExistence type="inferred from homology"/>
<evidence type="ECO:0000256" key="2">
    <source>
        <dbReference type="ARBA" id="ARBA00007261"/>
    </source>
</evidence>
<dbReference type="eggNOG" id="KOG0960">
    <property type="taxonomic scope" value="Eukaryota"/>
</dbReference>